<evidence type="ECO:0000313" key="3">
    <source>
        <dbReference type="EMBL" id="ABS31438.1"/>
    </source>
</evidence>
<reference evidence="4 8" key="2">
    <citation type="journal article" date="2011" name="Nature">
        <title>The Medicago genome provides insight into the evolution of rhizobial symbioses.</title>
        <authorList>
            <person name="Young N.D."/>
            <person name="Debelle F."/>
            <person name="Oldroyd G.E."/>
            <person name="Geurts R."/>
            <person name="Cannon S.B."/>
            <person name="Udvardi M.K."/>
            <person name="Benedito V.A."/>
            <person name="Mayer K.F."/>
            <person name="Gouzy J."/>
            <person name="Schoof H."/>
            <person name="Van de Peer Y."/>
            <person name="Proost S."/>
            <person name="Cook D.R."/>
            <person name="Meyers B.C."/>
            <person name="Spannagl M."/>
            <person name="Cheung F."/>
            <person name="De Mita S."/>
            <person name="Krishnakumar V."/>
            <person name="Gundlach H."/>
            <person name="Zhou S."/>
            <person name="Mudge J."/>
            <person name="Bharti A.K."/>
            <person name="Murray J.D."/>
            <person name="Naoumkina M.A."/>
            <person name="Rosen B."/>
            <person name="Silverstein K.A."/>
            <person name="Tang H."/>
            <person name="Rombauts S."/>
            <person name="Zhao P.X."/>
            <person name="Zhou P."/>
            <person name="Barbe V."/>
            <person name="Bardou P."/>
            <person name="Bechner M."/>
            <person name="Bellec A."/>
            <person name="Berger A."/>
            <person name="Berges H."/>
            <person name="Bidwell S."/>
            <person name="Bisseling T."/>
            <person name="Choisne N."/>
            <person name="Couloux A."/>
            <person name="Denny R."/>
            <person name="Deshpande S."/>
            <person name="Dai X."/>
            <person name="Doyle J.J."/>
            <person name="Dudez A.M."/>
            <person name="Farmer A.D."/>
            <person name="Fouteau S."/>
            <person name="Franken C."/>
            <person name="Gibelin C."/>
            <person name="Gish J."/>
            <person name="Goldstein S."/>
            <person name="Gonzalez A.J."/>
            <person name="Green P.J."/>
            <person name="Hallab A."/>
            <person name="Hartog M."/>
            <person name="Hua A."/>
            <person name="Humphray S.J."/>
            <person name="Jeong D.H."/>
            <person name="Jing Y."/>
            <person name="Jocker A."/>
            <person name="Kenton S.M."/>
            <person name="Kim D.J."/>
            <person name="Klee K."/>
            <person name="Lai H."/>
            <person name="Lang C."/>
            <person name="Lin S."/>
            <person name="Macmil S.L."/>
            <person name="Magdelenat G."/>
            <person name="Matthews L."/>
            <person name="McCorrison J."/>
            <person name="Monaghan E.L."/>
            <person name="Mun J.H."/>
            <person name="Najar F.Z."/>
            <person name="Nicholson C."/>
            <person name="Noirot C."/>
            <person name="O'Bleness M."/>
            <person name="Paule C.R."/>
            <person name="Poulain J."/>
            <person name="Prion F."/>
            <person name="Qin B."/>
            <person name="Qu C."/>
            <person name="Retzel E.F."/>
            <person name="Riddle C."/>
            <person name="Sallet E."/>
            <person name="Samain S."/>
            <person name="Samson N."/>
            <person name="Sanders I."/>
            <person name="Saurat O."/>
            <person name="Scarpelli C."/>
            <person name="Schiex T."/>
            <person name="Segurens B."/>
            <person name="Severin A.J."/>
            <person name="Sherrier D.J."/>
            <person name="Shi R."/>
            <person name="Sims S."/>
            <person name="Singer S.R."/>
            <person name="Sinharoy S."/>
            <person name="Sterck L."/>
            <person name="Viollet A."/>
            <person name="Wang B.B."/>
            <person name="Wang K."/>
            <person name="Wang M."/>
            <person name="Wang X."/>
            <person name="Warfsmann J."/>
            <person name="Weissenbach J."/>
            <person name="White D.D."/>
            <person name="White J.D."/>
            <person name="Wiley G.B."/>
            <person name="Wincker P."/>
            <person name="Xing Y."/>
            <person name="Yang L."/>
            <person name="Yao Z."/>
            <person name="Ying F."/>
            <person name="Zhai J."/>
            <person name="Zhou L."/>
            <person name="Zuber A."/>
            <person name="Denarie J."/>
            <person name="Dixon R.A."/>
            <person name="May G.D."/>
            <person name="Schwartz D.C."/>
            <person name="Rogers J."/>
            <person name="Quetier F."/>
            <person name="Town C.D."/>
            <person name="Roe B.A."/>
        </authorList>
    </citation>
    <scope>NUCLEOTIDE SEQUENCE [LARGE SCALE GENOMIC DNA]</scope>
    <source>
        <strain evidence="4">A17</strain>
        <strain evidence="7 8">cv. Jemalong A17</strain>
    </source>
</reference>
<name>A7KHD1_MEDTR</name>
<dbReference type="Proteomes" id="UP000002051">
    <property type="component" value="Chromosome 4"/>
</dbReference>
<gene>
    <name evidence="4" type="ordered locus">MTR_4g060000</name>
    <name evidence="6" type="ORF">MtrunA17_Chr4g0029561</name>
</gene>
<dbReference type="Gramene" id="rna23147">
    <property type="protein sequence ID" value="RHN60779.1"/>
    <property type="gene ID" value="gene23147"/>
</dbReference>
<evidence type="ECO:0000313" key="9">
    <source>
        <dbReference type="Proteomes" id="UP000265566"/>
    </source>
</evidence>
<evidence type="ECO:0000313" key="7">
    <source>
        <dbReference type="EnsemblPlants" id="AES88625"/>
    </source>
</evidence>
<evidence type="ECO:0000313" key="5">
    <source>
        <dbReference type="EMBL" id="AFK40112.1"/>
    </source>
</evidence>
<feature type="transmembrane region" description="Helical" evidence="1">
    <location>
        <begin position="12"/>
        <end position="33"/>
    </location>
</feature>
<dbReference type="EMBL" id="EF414352">
    <property type="protein sequence ID" value="ABS31438.1"/>
    <property type="molecule type" value="mRNA"/>
</dbReference>
<keyword evidence="1" id="KW-1133">Transmembrane helix</keyword>
<evidence type="ECO:0000259" key="2">
    <source>
        <dbReference type="Pfam" id="PF07127"/>
    </source>
</evidence>
<dbReference type="EMBL" id="PSQE01000004">
    <property type="protein sequence ID" value="RHN60779.1"/>
    <property type="molecule type" value="Genomic_DNA"/>
</dbReference>
<feature type="domain" description="Late nodulin" evidence="2">
    <location>
        <begin position="7"/>
        <end position="59"/>
    </location>
</feature>
<reference evidence="7" key="5">
    <citation type="submission" date="2015-04" db="UniProtKB">
        <authorList>
            <consortium name="EnsemblPlants"/>
        </authorList>
    </citation>
    <scope>IDENTIFICATION</scope>
    <source>
        <strain evidence="7">cv. Jemalong A17</strain>
    </source>
</reference>
<accession>A7KHD1</accession>
<reference evidence="5" key="3">
    <citation type="submission" date="2012-05" db="EMBL/GenBank/DDBJ databases">
        <authorList>
            <person name="Krishnakumar V."/>
            <person name="Cheung F."/>
            <person name="Xiao Y."/>
            <person name="Chan A."/>
            <person name="Moskal W.A."/>
            <person name="Town C.D."/>
        </authorList>
    </citation>
    <scope>NUCLEOTIDE SEQUENCE</scope>
</reference>
<dbReference type="GO" id="GO:0046872">
    <property type="term" value="F:metal ion binding"/>
    <property type="evidence" value="ECO:0007669"/>
    <property type="project" value="InterPro"/>
</dbReference>
<dbReference type="EMBL" id="BT140317">
    <property type="protein sequence ID" value="AFK40112.1"/>
    <property type="molecule type" value="mRNA"/>
</dbReference>
<reference evidence="6" key="7">
    <citation type="journal article" date="2018" name="Nat. Plants">
        <title>Whole-genome landscape of Medicago truncatula symbiotic genes.</title>
        <authorList>
            <person name="Pecrix Y."/>
            <person name="Gamas P."/>
            <person name="Carrere S."/>
        </authorList>
    </citation>
    <scope>NUCLEOTIDE SEQUENCE</scope>
    <source>
        <tissue evidence="6">Leaves</tissue>
    </source>
</reference>
<reference evidence="3" key="1">
    <citation type="journal article" date="2007" name="Mol. Plant Microbe Interact.">
        <title>Genomic organization and evolutionary insights on GRP and NCR genes, two large nodule-specific gene families in Medicago truncatula.</title>
        <authorList>
            <person name="Alunni B."/>
            <person name="Kevei Z."/>
            <person name="Redondo-Nieto M."/>
            <person name="Kondorosi A."/>
            <person name="Mergaert P."/>
            <person name="Kondorosi E."/>
        </authorList>
    </citation>
    <scope>NUCLEOTIDE SEQUENCE</scope>
</reference>
<protein>
    <submittedName>
        <fullName evidence="4 6">Late nodulin</fullName>
    </submittedName>
    <submittedName>
        <fullName evidence="3">Nodule-specific cysteine-rich peptide 278</fullName>
    </submittedName>
</protein>
<evidence type="ECO:0000256" key="1">
    <source>
        <dbReference type="SAM" id="Phobius"/>
    </source>
</evidence>
<evidence type="ECO:0000313" key="4">
    <source>
        <dbReference type="EMBL" id="AES88625.1"/>
    </source>
</evidence>
<dbReference type="PaxDb" id="3880-AES88625"/>
<dbReference type="EMBL" id="CM001220">
    <property type="protein sequence ID" value="AES88625.1"/>
    <property type="molecule type" value="Genomic_DNA"/>
</dbReference>
<dbReference type="InterPro" id="IPR009810">
    <property type="entry name" value="Nodulin_late_dom"/>
</dbReference>
<keyword evidence="8" id="KW-1185">Reference proteome</keyword>
<dbReference type="EnsemblPlants" id="AES88625">
    <property type="protein sequence ID" value="AES88625"/>
    <property type="gene ID" value="MTR_4g060000"/>
</dbReference>
<evidence type="ECO:0000313" key="8">
    <source>
        <dbReference type="Proteomes" id="UP000002051"/>
    </source>
</evidence>
<dbReference type="Proteomes" id="UP000265566">
    <property type="component" value="Chromosome 4"/>
</dbReference>
<proteinExistence type="evidence at transcript level"/>
<dbReference type="HOGENOM" id="CLU_181053_6_0_1"/>
<evidence type="ECO:0000313" key="6">
    <source>
        <dbReference type="EMBL" id="RHN60779.1"/>
    </source>
</evidence>
<dbReference type="Pfam" id="PF07127">
    <property type="entry name" value="Nodulin_late"/>
    <property type="match status" value="1"/>
</dbReference>
<keyword evidence="1" id="KW-0812">Transmembrane</keyword>
<sequence length="62" mass="7288">MQRRKNMANNHMLIYAMIICLFPYLVVTFKTAITCDCNEDCLNFFTPLDNLKCIDNVCEVFM</sequence>
<reference evidence="9" key="6">
    <citation type="journal article" date="2018" name="Nat. Plants">
        <title>Whole-genome landscape of Medicago truncatula symbiotic genes.</title>
        <authorList>
            <person name="Pecrix Y."/>
            <person name="Staton S.E."/>
            <person name="Sallet E."/>
            <person name="Lelandais-Briere C."/>
            <person name="Moreau S."/>
            <person name="Carrere S."/>
            <person name="Blein T."/>
            <person name="Jardinaud M.F."/>
            <person name="Latrasse D."/>
            <person name="Zouine M."/>
            <person name="Zahm M."/>
            <person name="Kreplak J."/>
            <person name="Mayjonade B."/>
            <person name="Satge C."/>
            <person name="Perez M."/>
            <person name="Cauet S."/>
            <person name="Marande W."/>
            <person name="Chantry-Darmon C."/>
            <person name="Lopez-Roques C."/>
            <person name="Bouchez O."/>
            <person name="Berard A."/>
            <person name="Debelle F."/>
            <person name="Munos S."/>
            <person name="Bendahmane A."/>
            <person name="Berges H."/>
            <person name="Niebel A."/>
            <person name="Buitink J."/>
            <person name="Frugier F."/>
            <person name="Benhamed M."/>
            <person name="Crespi M."/>
            <person name="Gouzy J."/>
            <person name="Gamas P."/>
        </authorList>
    </citation>
    <scope>NUCLEOTIDE SEQUENCE [LARGE SCALE GENOMIC DNA]</scope>
    <source>
        <strain evidence="9">cv. Jemalong A17</strain>
    </source>
</reference>
<reference evidence="4 8" key="4">
    <citation type="journal article" date="2014" name="BMC Genomics">
        <title>An improved genome release (version Mt4.0) for the model legume Medicago truncatula.</title>
        <authorList>
            <person name="Tang H."/>
            <person name="Krishnakumar V."/>
            <person name="Bidwell S."/>
            <person name="Rosen B."/>
            <person name="Chan A."/>
            <person name="Zhou S."/>
            <person name="Gentzbittel L."/>
            <person name="Childs K.L."/>
            <person name="Yandell M."/>
            <person name="Gundlach H."/>
            <person name="Mayer K.F."/>
            <person name="Schwartz D.C."/>
            <person name="Town C.D."/>
        </authorList>
    </citation>
    <scope>GENOME REANNOTATION</scope>
    <source>
        <strain evidence="7 8">cv. Jemalong A17</strain>
    </source>
</reference>
<organism evidence="3">
    <name type="scientific">Medicago truncatula</name>
    <name type="common">Barrel medic</name>
    <name type="synonym">Medicago tribuloides</name>
    <dbReference type="NCBI Taxonomy" id="3880"/>
    <lineage>
        <taxon>Eukaryota</taxon>
        <taxon>Viridiplantae</taxon>
        <taxon>Streptophyta</taxon>
        <taxon>Embryophyta</taxon>
        <taxon>Tracheophyta</taxon>
        <taxon>Spermatophyta</taxon>
        <taxon>Magnoliopsida</taxon>
        <taxon>eudicotyledons</taxon>
        <taxon>Gunneridae</taxon>
        <taxon>Pentapetalae</taxon>
        <taxon>rosids</taxon>
        <taxon>fabids</taxon>
        <taxon>Fabales</taxon>
        <taxon>Fabaceae</taxon>
        <taxon>Papilionoideae</taxon>
        <taxon>50 kb inversion clade</taxon>
        <taxon>NPAAA clade</taxon>
        <taxon>Hologalegina</taxon>
        <taxon>IRL clade</taxon>
        <taxon>Trifolieae</taxon>
        <taxon>Medicago</taxon>
    </lineage>
</organism>
<dbReference type="AlphaFoldDB" id="A7KHD1"/>
<keyword evidence="1" id="KW-0472">Membrane</keyword>